<dbReference type="HOGENOM" id="CLU_034396_1_0_1"/>
<keyword evidence="6 8" id="KW-0009">Actin-binding</keyword>
<dbReference type="SUPFAM" id="SSF50978">
    <property type="entry name" value="WD40 repeat-like"/>
    <property type="match status" value="1"/>
</dbReference>
<dbReference type="GeneID" id="20210388"/>
<evidence type="ECO:0000256" key="8">
    <source>
        <dbReference type="PIRNR" id="PIRNR038093"/>
    </source>
</evidence>
<gene>
    <name evidence="11" type="primary">20210388</name>
    <name evidence="10" type="ORF">HELRODRAFT_185993</name>
</gene>
<comment type="similarity">
    <text evidence="2 8">Belongs to the WD repeat ARPC1 family.</text>
</comment>
<comment type="subcellular location">
    <subcellularLocation>
        <location evidence="1">Cytoplasm</location>
        <location evidence="1">Cytoskeleton</location>
    </subcellularLocation>
</comment>
<evidence type="ECO:0000256" key="2">
    <source>
        <dbReference type="ARBA" id="ARBA00006260"/>
    </source>
</evidence>
<dbReference type="STRING" id="6412.T1FNJ1"/>
<evidence type="ECO:0000256" key="5">
    <source>
        <dbReference type="ARBA" id="ARBA00022737"/>
    </source>
</evidence>
<accession>T1FNJ1</accession>
<reference evidence="11" key="3">
    <citation type="submission" date="2015-06" db="UniProtKB">
        <authorList>
            <consortium name="EnsemblMetazoa"/>
        </authorList>
    </citation>
    <scope>IDENTIFICATION</scope>
</reference>
<evidence type="ECO:0000256" key="4">
    <source>
        <dbReference type="ARBA" id="ARBA00022574"/>
    </source>
</evidence>
<dbReference type="InterPro" id="IPR036322">
    <property type="entry name" value="WD40_repeat_dom_sf"/>
</dbReference>
<evidence type="ECO:0000256" key="1">
    <source>
        <dbReference type="ARBA" id="ARBA00004245"/>
    </source>
</evidence>
<keyword evidence="4 9" id="KW-0853">WD repeat</keyword>
<feature type="repeat" description="WD" evidence="9">
    <location>
        <begin position="49"/>
        <end position="86"/>
    </location>
</feature>
<reference evidence="12" key="1">
    <citation type="submission" date="2012-12" db="EMBL/GenBank/DDBJ databases">
        <authorList>
            <person name="Hellsten U."/>
            <person name="Grimwood J."/>
            <person name="Chapman J.A."/>
            <person name="Shapiro H."/>
            <person name="Aerts A."/>
            <person name="Otillar R.P."/>
            <person name="Terry A.Y."/>
            <person name="Boore J.L."/>
            <person name="Simakov O."/>
            <person name="Marletaz F."/>
            <person name="Cho S.-J."/>
            <person name="Edsinger-Gonzales E."/>
            <person name="Havlak P."/>
            <person name="Kuo D.-H."/>
            <person name="Larsson T."/>
            <person name="Lv J."/>
            <person name="Arendt D."/>
            <person name="Savage R."/>
            <person name="Osoegawa K."/>
            <person name="de Jong P."/>
            <person name="Lindberg D.R."/>
            <person name="Seaver E.C."/>
            <person name="Weisblat D.A."/>
            <person name="Putnam N.H."/>
            <person name="Grigoriev I.V."/>
            <person name="Rokhsar D.S."/>
        </authorList>
    </citation>
    <scope>NUCLEOTIDE SEQUENCE</scope>
</reference>
<dbReference type="PIRSF" id="PIRSF038093">
    <property type="entry name" value="ARP2/3_su1"/>
    <property type="match status" value="1"/>
</dbReference>
<evidence type="ECO:0000256" key="7">
    <source>
        <dbReference type="ARBA" id="ARBA00023212"/>
    </source>
</evidence>
<dbReference type="PANTHER" id="PTHR10709">
    <property type="entry name" value="ACTIN-RELATED PROTEIN 2/3 COMPLEX SUBUNIT 1"/>
    <property type="match status" value="1"/>
</dbReference>
<dbReference type="PANTHER" id="PTHR10709:SF2">
    <property type="entry name" value="ACTIN-RELATED PROTEIN 2_3 COMPLEX SUBUNIT"/>
    <property type="match status" value="1"/>
</dbReference>
<evidence type="ECO:0000256" key="6">
    <source>
        <dbReference type="ARBA" id="ARBA00023203"/>
    </source>
</evidence>
<dbReference type="EMBL" id="AMQM01006889">
    <property type="status" value="NOT_ANNOTATED_CDS"/>
    <property type="molecule type" value="Genomic_DNA"/>
</dbReference>
<dbReference type="EnsemblMetazoa" id="HelroT185993">
    <property type="protein sequence ID" value="HelroP185993"/>
    <property type="gene ID" value="HelroG185993"/>
</dbReference>
<dbReference type="eggNOG" id="KOG1523">
    <property type="taxonomic scope" value="Eukaryota"/>
</dbReference>
<dbReference type="KEGG" id="hro:HELRODRAFT_185993"/>
<dbReference type="GO" id="GO:0034314">
    <property type="term" value="P:Arp2/3 complex-mediated actin nucleation"/>
    <property type="evidence" value="ECO:0000318"/>
    <property type="project" value="GO_Central"/>
</dbReference>
<dbReference type="Gene3D" id="2.130.10.10">
    <property type="entry name" value="YVTN repeat-like/Quinoprotein amine dehydrogenase"/>
    <property type="match status" value="1"/>
</dbReference>
<dbReference type="Proteomes" id="UP000015101">
    <property type="component" value="Unassembled WGS sequence"/>
</dbReference>
<dbReference type="OrthoDB" id="406844at2759"/>
<dbReference type="GO" id="GO:0051015">
    <property type="term" value="F:actin filament binding"/>
    <property type="evidence" value="ECO:0000318"/>
    <property type="project" value="GO_Central"/>
</dbReference>
<dbReference type="CTD" id="20210388"/>
<dbReference type="InterPro" id="IPR017383">
    <property type="entry name" value="ARPC1"/>
</dbReference>
<dbReference type="RefSeq" id="XP_009026659.1">
    <property type="nucleotide sequence ID" value="XM_009028411.1"/>
</dbReference>
<evidence type="ECO:0000313" key="12">
    <source>
        <dbReference type="Proteomes" id="UP000015101"/>
    </source>
</evidence>
<dbReference type="SMART" id="SM00320">
    <property type="entry name" value="WD40"/>
    <property type="match status" value="5"/>
</dbReference>
<evidence type="ECO:0000256" key="9">
    <source>
        <dbReference type="PROSITE-ProRule" id="PRU00221"/>
    </source>
</evidence>
<sequence length="358" mass="39307">MPESYSFGVDPISCHSWNKERNQIAISLNSNEVEIHGFSGGRWTLKETLTDHAQRITGIDWSPKSNQIVTCAADRNAHVWTLTDGKWKPALVVLGITRAATCVKWSPEGNKFAVGSGNRSVSVCYFDSMNDWWTNKKIKKPIRSTITCLDWHKNNQLLACGSTDFKARVYSASMKEVNESPSPTSWGSKLTFANLLAEFPTEGGGWIHGISFSGSGDKLAWVGHDSSICVADSAKGNLLTIVKTEYLPFVDITWTSETALVVAGYDCVPLSYTYNNGAITFKAKIDADNKQTETKKGGAMAHFRTQDTRGTTDNSDTTLNSIHQNTITQISIHSGTKDKCAKFSTTAADGQLVIWDCK</sequence>
<dbReference type="EMBL" id="KB097536">
    <property type="protein sequence ID" value="ESN95256.1"/>
    <property type="molecule type" value="Genomic_DNA"/>
</dbReference>
<dbReference type="GO" id="GO:0005885">
    <property type="term" value="C:Arp2/3 protein complex"/>
    <property type="evidence" value="ECO:0000318"/>
    <property type="project" value="GO_Central"/>
</dbReference>
<name>T1FNJ1_HELRO</name>
<keyword evidence="7 8" id="KW-0206">Cytoskeleton</keyword>
<reference evidence="10 12" key="2">
    <citation type="journal article" date="2013" name="Nature">
        <title>Insights into bilaterian evolution from three spiralian genomes.</title>
        <authorList>
            <person name="Simakov O."/>
            <person name="Marletaz F."/>
            <person name="Cho S.J."/>
            <person name="Edsinger-Gonzales E."/>
            <person name="Havlak P."/>
            <person name="Hellsten U."/>
            <person name="Kuo D.H."/>
            <person name="Larsson T."/>
            <person name="Lv J."/>
            <person name="Arendt D."/>
            <person name="Savage R."/>
            <person name="Osoegawa K."/>
            <person name="de Jong P."/>
            <person name="Grimwood J."/>
            <person name="Chapman J.A."/>
            <person name="Shapiro H."/>
            <person name="Aerts A."/>
            <person name="Otillar R.P."/>
            <person name="Terry A.Y."/>
            <person name="Boore J.L."/>
            <person name="Grigoriev I.V."/>
            <person name="Lindberg D.R."/>
            <person name="Seaver E.C."/>
            <person name="Weisblat D.A."/>
            <person name="Putnam N.H."/>
            <person name="Rokhsar D.S."/>
        </authorList>
    </citation>
    <scope>NUCLEOTIDE SEQUENCE</scope>
</reference>
<dbReference type="PROSITE" id="PS50294">
    <property type="entry name" value="WD_REPEATS_REGION"/>
    <property type="match status" value="1"/>
</dbReference>
<comment type="function">
    <text evidence="8">Functions as component of the Arp2/3 complex which is involved in regulation of actin polymerization and together with an activating nucleation-promoting factor (NPF) mediates the formation of branched actin networks.</text>
</comment>
<dbReference type="Pfam" id="PF00400">
    <property type="entry name" value="WD40"/>
    <property type="match status" value="3"/>
</dbReference>
<dbReference type="InterPro" id="IPR015943">
    <property type="entry name" value="WD40/YVTN_repeat-like_dom_sf"/>
</dbReference>
<dbReference type="InterPro" id="IPR001680">
    <property type="entry name" value="WD40_rpt"/>
</dbReference>
<keyword evidence="3 8" id="KW-0963">Cytoplasm</keyword>
<evidence type="ECO:0000256" key="3">
    <source>
        <dbReference type="ARBA" id="ARBA00022490"/>
    </source>
</evidence>
<dbReference type="OMA" id="YVWEPSP"/>
<keyword evidence="12" id="KW-1185">Reference proteome</keyword>
<dbReference type="PROSITE" id="PS50082">
    <property type="entry name" value="WD_REPEATS_2"/>
    <property type="match status" value="1"/>
</dbReference>
<organism evidence="11 12">
    <name type="scientific">Helobdella robusta</name>
    <name type="common">Californian leech</name>
    <dbReference type="NCBI Taxonomy" id="6412"/>
    <lineage>
        <taxon>Eukaryota</taxon>
        <taxon>Metazoa</taxon>
        <taxon>Spiralia</taxon>
        <taxon>Lophotrochozoa</taxon>
        <taxon>Annelida</taxon>
        <taxon>Clitellata</taxon>
        <taxon>Hirudinea</taxon>
        <taxon>Rhynchobdellida</taxon>
        <taxon>Glossiphoniidae</taxon>
        <taxon>Helobdella</taxon>
    </lineage>
</organism>
<proteinExistence type="inferred from homology"/>
<evidence type="ECO:0000313" key="10">
    <source>
        <dbReference type="EMBL" id="ESN95256.1"/>
    </source>
</evidence>
<protein>
    <recommendedName>
        <fullName evidence="8">Actin-related protein 2/3 complex subunit</fullName>
    </recommendedName>
</protein>
<dbReference type="FunCoup" id="T1FNJ1">
    <property type="interactions" value="1823"/>
</dbReference>
<keyword evidence="5" id="KW-0677">Repeat</keyword>
<dbReference type="InParanoid" id="T1FNJ1"/>
<dbReference type="AlphaFoldDB" id="T1FNJ1"/>
<evidence type="ECO:0000313" key="11">
    <source>
        <dbReference type="EnsemblMetazoa" id="HelroP185993"/>
    </source>
</evidence>